<dbReference type="EMBL" id="JACHIF010000002">
    <property type="protein sequence ID" value="MBB5037223.1"/>
    <property type="molecule type" value="Genomic_DNA"/>
</dbReference>
<reference evidence="1 2" key="1">
    <citation type="submission" date="2020-08" db="EMBL/GenBank/DDBJ databases">
        <title>Genomic Encyclopedia of Type Strains, Phase IV (KMG-IV): sequencing the most valuable type-strain genomes for metagenomic binning, comparative biology and taxonomic classification.</title>
        <authorList>
            <person name="Goeker M."/>
        </authorList>
    </citation>
    <scope>NUCLEOTIDE SEQUENCE [LARGE SCALE GENOMIC DNA]</scope>
    <source>
        <strain evidence="1 2">DSM 12251</strain>
    </source>
</reference>
<evidence type="ECO:0000313" key="2">
    <source>
        <dbReference type="Proteomes" id="UP000534294"/>
    </source>
</evidence>
<organism evidence="1 2">
    <name type="scientific">Prosthecobacter dejongeii</name>
    <dbReference type="NCBI Taxonomy" id="48465"/>
    <lineage>
        <taxon>Bacteria</taxon>
        <taxon>Pseudomonadati</taxon>
        <taxon>Verrucomicrobiota</taxon>
        <taxon>Verrucomicrobiia</taxon>
        <taxon>Verrucomicrobiales</taxon>
        <taxon>Verrucomicrobiaceae</taxon>
        <taxon>Prosthecobacter</taxon>
    </lineage>
</organism>
<dbReference type="Proteomes" id="UP000534294">
    <property type="component" value="Unassembled WGS sequence"/>
</dbReference>
<dbReference type="GO" id="GO:0000428">
    <property type="term" value="C:DNA-directed RNA polymerase complex"/>
    <property type="evidence" value="ECO:0007669"/>
    <property type="project" value="UniProtKB-KW"/>
</dbReference>
<name>A0A7W7YJ92_9BACT</name>
<keyword evidence="1" id="KW-0804">Transcription</keyword>
<keyword evidence="2" id="KW-1185">Reference proteome</keyword>
<dbReference type="RefSeq" id="WP_184206918.1">
    <property type="nucleotide sequence ID" value="NZ_JACHIF010000002.1"/>
</dbReference>
<protein>
    <submittedName>
        <fullName evidence="1">DNA-directed RNA polymerase subunit RPC12/RpoP</fullName>
    </submittedName>
</protein>
<accession>A0A7W7YJ92</accession>
<dbReference type="AlphaFoldDB" id="A0A7W7YJ92"/>
<keyword evidence="1" id="KW-0240">DNA-directed RNA polymerase</keyword>
<sequence>MAECTDFSCNVCGFKIESWSDGHPYLTDGSGKRHFFYHPGDEDECREFYQKEMGRLRVVEKDYLAFWRDRGGCEVSLICLHCGRQTQRDPERDTMRCTHCRRNELMDTQELEGRSCPKCKRGAFCGEFGGIS</sequence>
<proteinExistence type="predicted"/>
<comment type="caution">
    <text evidence="1">The sequence shown here is derived from an EMBL/GenBank/DDBJ whole genome shotgun (WGS) entry which is preliminary data.</text>
</comment>
<gene>
    <name evidence="1" type="ORF">HNQ64_001465</name>
</gene>
<evidence type="ECO:0000313" key="1">
    <source>
        <dbReference type="EMBL" id="MBB5037223.1"/>
    </source>
</evidence>